<sequence>MGYEDGVKGYRVQNEETGKVQIVRTVTFVETTSPGHLVAHHEDEDGQGTSNVPSLSASPPGDTT</sequence>
<protein>
    <recommendedName>
        <fullName evidence="2">Retroviral polymerase SH3-like domain-containing protein</fullName>
    </recommendedName>
</protein>
<evidence type="ECO:0000313" key="3">
    <source>
        <dbReference type="EMBL" id="KAG2836075.1"/>
    </source>
</evidence>
<gene>
    <name evidence="3" type="ORF">PC113_g20107</name>
    <name evidence="4" type="ORF">PC115_g19522</name>
    <name evidence="5" type="ORF">PC117_g13520</name>
    <name evidence="6" type="ORF">PC118_g12790</name>
    <name evidence="7" type="ORF">PC129_g18896</name>
</gene>
<evidence type="ECO:0000313" key="6">
    <source>
        <dbReference type="EMBL" id="KAG2977588.1"/>
    </source>
</evidence>
<dbReference type="Proteomes" id="UP000697107">
    <property type="component" value="Unassembled WGS sequence"/>
</dbReference>
<dbReference type="Proteomes" id="UP000736787">
    <property type="component" value="Unassembled WGS sequence"/>
</dbReference>
<dbReference type="VEuPathDB" id="FungiDB:PC110_g19675"/>
<dbReference type="EMBL" id="RCMK01000397">
    <property type="protein sequence ID" value="KAG2931273.1"/>
    <property type="molecule type" value="Genomic_DNA"/>
</dbReference>
<feature type="domain" description="Retroviral polymerase SH3-like" evidence="2">
    <location>
        <begin position="1"/>
        <end position="34"/>
    </location>
</feature>
<evidence type="ECO:0000256" key="1">
    <source>
        <dbReference type="SAM" id="MobiDB-lite"/>
    </source>
</evidence>
<evidence type="ECO:0000259" key="2">
    <source>
        <dbReference type="Pfam" id="PF25597"/>
    </source>
</evidence>
<proteinExistence type="predicted"/>
<dbReference type="Proteomes" id="UP000774804">
    <property type="component" value="Unassembled WGS sequence"/>
</dbReference>
<feature type="region of interest" description="Disordered" evidence="1">
    <location>
        <begin position="33"/>
        <end position="64"/>
    </location>
</feature>
<dbReference type="EMBL" id="RCMG01001109">
    <property type="protein sequence ID" value="KAG2836075.1"/>
    <property type="molecule type" value="Genomic_DNA"/>
</dbReference>
<evidence type="ECO:0000313" key="5">
    <source>
        <dbReference type="EMBL" id="KAG2931273.1"/>
    </source>
</evidence>
<organism evidence="3 8">
    <name type="scientific">Phytophthora cactorum</name>
    <dbReference type="NCBI Taxonomy" id="29920"/>
    <lineage>
        <taxon>Eukaryota</taxon>
        <taxon>Sar</taxon>
        <taxon>Stramenopiles</taxon>
        <taxon>Oomycota</taxon>
        <taxon>Peronosporomycetes</taxon>
        <taxon>Peronosporales</taxon>
        <taxon>Peronosporaceae</taxon>
        <taxon>Phytophthora</taxon>
    </lineage>
</organism>
<feature type="compositionally biased region" description="Polar residues" evidence="1">
    <location>
        <begin position="47"/>
        <end position="64"/>
    </location>
</feature>
<reference evidence="3" key="1">
    <citation type="submission" date="2018-10" db="EMBL/GenBank/DDBJ databases">
        <title>Effector identification in a new, highly contiguous assembly of the strawberry crown rot pathogen Phytophthora cactorum.</title>
        <authorList>
            <person name="Armitage A.D."/>
            <person name="Nellist C.F."/>
            <person name="Bates H."/>
            <person name="Vickerstaff R.J."/>
            <person name="Harrison R.J."/>
        </authorList>
    </citation>
    <scope>NUCLEOTIDE SEQUENCE</scope>
    <source>
        <strain evidence="3">15-7</strain>
        <strain evidence="4">4032</strain>
        <strain evidence="5">4040</strain>
        <strain evidence="6">P415</strain>
        <strain evidence="7">P421</strain>
    </source>
</reference>
<evidence type="ECO:0000313" key="8">
    <source>
        <dbReference type="Proteomes" id="UP000735874"/>
    </source>
</evidence>
<dbReference type="Proteomes" id="UP000760860">
    <property type="component" value="Unassembled WGS sequence"/>
</dbReference>
<comment type="caution">
    <text evidence="3">The sequence shown here is derived from an EMBL/GenBank/DDBJ whole genome shotgun (WGS) entry which is preliminary data.</text>
</comment>
<dbReference type="Pfam" id="PF25597">
    <property type="entry name" value="SH3_retrovirus"/>
    <property type="match status" value="1"/>
</dbReference>
<dbReference type="EMBL" id="RCMV01001147">
    <property type="protein sequence ID" value="KAG3210105.1"/>
    <property type="molecule type" value="Genomic_DNA"/>
</dbReference>
<dbReference type="AlphaFoldDB" id="A0A8T0Y4F3"/>
<evidence type="ECO:0000313" key="7">
    <source>
        <dbReference type="EMBL" id="KAG3210105.1"/>
    </source>
</evidence>
<dbReference type="EMBL" id="RCMI01001122">
    <property type="protein sequence ID" value="KAG2890359.1"/>
    <property type="molecule type" value="Genomic_DNA"/>
</dbReference>
<dbReference type="InterPro" id="IPR057670">
    <property type="entry name" value="SH3_retrovirus"/>
</dbReference>
<dbReference type="Proteomes" id="UP000735874">
    <property type="component" value="Unassembled WGS sequence"/>
</dbReference>
<name>A0A8T0Y4F3_9STRA</name>
<evidence type="ECO:0000313" key="4">
    <source>
        <dbReference type="EMBL" id="KAG2890359.1"/>
    </source>
</evidence>
<dbReference type="EMBL" id="RCML01000420">
    <property type="protein sequence ID" value="KAG2977588.1"/>
    <property type="molecule type" value="Genomic_DNA"/>
</dbReference>
<accession>A0A8T0Y4F3</accession>